<evidence type="ECO:0000313" key="2">
    <source>
        <dbReference type="EMBL" id="BCA99026.1"/>
    </source>
</evidence>
<dbReference type="AlphaFoldDB" id="A0A6F8TDG9"/>
<keyword evidence="1" id="KW-0472">Membrane</keyword>
<keyword evidence="1" id="KW-0812">Transmembrane</keyword>
<evidence type="ECO:0000256" key="1">
    <source>
        <dbReference type="SAM" id="Phobius"/>
    </source>
</evidence>
<name>A0A6F8TDG9_ACIBA</name>
<protein>
    <submittedName>
        <fullName evidence="2">Uncharacterized protein</fullName>
    </submittedName>
</protein>
<organism evidence="2">
    <name type="scientific">Acinetobacter baumannii</name>
    <dbReference type="NCBI Taxonomy" id="470"/>
    <lineage>
        <taxon>Bacteria</taxon>
        <taxon>Pseudomonadati</taxon>
        <taxon>Pseudomonadota</taxon>
        <taxon>Gammaproteobacteria</taxon>
        <taxon>Moraxellales</taxon>
        <taxon>Moraxellaceae</taxon>
        <taxon>Acinetobacter</taxon>
        <taxon>Acinetobacter calcoaceticus/baumannii complex</taxon>
    </lineage>
</organism>
<sequence length="84" mass="9649">MAEVEQQPTSAPSSPKKRRILRSFLLTILIILLLLVASIIIMMSTDRGSRFLLDRVLQAQQVIKYEYEGGNLLRELFLKILLFS</sequence>
<reference evidence="2" key="1">
    <citation type="submission" date="2020-03" db="EMBL/GenBank/DDBJ databases">
        <title>Complete genome sequence of Acinetobacter baumannii ATCC19606T, which is a model strain for tolerization of antimicrobial agents.</title>
        <authorList>
            <person name="Tsubouchi T."/>
            <person name="Suzuki M."/>
            <person name="Niki M."/>
            <person name="Oinuma K."/>
            <person name="Niki M."/>
            <person name="Shibayama K."/>
            <person name="Kakeya H."/>
            <person name="Kaneko Y."/>
        </authorList>
    </citation>
    <scope>NUCLEOTIDE SEQUENCE</scope>
    <source>
        <strain evidence="2">ATCC19606</strain>
    </source>
</reference>
<gene>
    <name evidence="2" type="ORF">ATCC19606_13620</name>
</gene>
<feature type="transmembrane region" description="Helical" evidence="1">
    <location>
        <begin position="20"/>
        <end position="43"/>
    </location>
</feature>
<proteinExistence type="predicted"/>
<dbReference type="EMBL" id="AP022836">
    <property type="protein sequence ID" value="BCA99026.1"/>
    <property type="molecule type" value="Genomic_DNA"/>
</dbReference>
<accession>A0A6F8TDG9</accession>
<keyword evidence="1" id="KW-1133">Transmembrane helix</keyword>